<dbReference type="InterPro" id="IPR011990">
    <property type="entry name" value="TPR-like_helical_dom_sf"/>
</dbReference>
<sequence length="429" mass="49716">MLKERIDYLCKKREIARKELVDGLVTQAHFANILAERYPLPEDLAVQIAGRLGVTPAYLLEASSVSEETLSRAEAVFDLLSRSAATIDEQQVGELPDKDDTLTVELTTALMKAVYYRQLNNTIAYDYLHRNYLDFFLDKYGRPEGSSMPHLPTPAKKALHYYHIQLFRSQGRYDEALNQSLLLAETIEPGTEIWLTAQNFMLESYIYLKQFDQAKRTFEHTLKHVYEQRWFHRLSELYIAYSGYNFSVGLVQEALLALAMAEANLVYASNQGELFPALLNNRIIMLILLGEHDKAEQEIARYEAMALREPEEIRAQFRPLIHVYRCELAVSRKQWTLLESEIAMLDRTAHNTDQQMSLLFYRSRLSLAQGQYDSFMEQALACLPYYESIRQANRLEPLYEALAVVSEELRKYKDAAAYYKKLVQLLRSK</sequence>
<dbReference type="EMBL" id="VSDO01000005">
    <property type="protein sequence ID" value="TYA10484.1"/>
    <property type="molecule type" value="Genomic_DNA"/>
</dbReference>
<comment type="caution">
    <text evidence="1">The sequence shown here is derived from an EMBL/GenBank/DDBJ whole genome shotgun (WGS) entry which is preliminary data.</text>
</comment>
<protein>
    <submittedName>
        <fullName evidence="1">XRE family transcriptional regulator</fullName>
    </submittedName>
</protein>
<reference evidence="1 2" key="1">
    <citation type="submission" date="2019-08" db="EMBL/GenBank/DDBJ databases">
        <title>Genome sequencing of Paenibacillus faecis DSM 23593(T).</title>
        <authorList>
            <person name="Kook J.-K."/>
            <person name="Park S.-N."/>
            <person name="Lim Y.K."/>
        </authorList>
    </citation>
    <scope>NUCLEOTIDE SEQUENCE [LARGE SCALE GENOMIC DNA]</scope>
    <source>
        <strain evidence="1 2">DSM 23593</strain>
    </source>
</reference>
<evidence type="ECO:0000313" key="2">
    <source>
        <dbReference type="Proteomes" id="UP000325218"/>
    </source>
</evidence>
<name>A0A5D0CMT4_9BACL</name>
<gene>
    <name evidence="1" type="ORF">FRY98_21960</name>
</gene>
<keyword evidence="2" id="KW-1185">Reference proteome</keyword>
<dbReference type="AlphaFoldDB" id="A0A5D0CMT4"/>
<dbReference type="Proteomes" id="UP000325218">
    <property type="component" value="Unassembled WGS sequence"/>
</dbReference>
<evidence type="ECO:0000313" key="1">
    <source>
        <dbReference type="EMBL" id="TYA10484.1"/>
    </source>
</evidence>
<dbReference type="OrthoDB" id="2364173at2"/>
<organism evidence="1 2">
    <name type="scientific">Paenibacillus faecis</name>
    <dbReference type="NCBI Taxonomy" id="862114"/>
    <lineage>
        <taxon>Bacteria</taxon>
        <taxon>Bacillati</taxon>
        <taxon>Bacillota</taxon>
        <taxon>Bacilli</taxon>
        <taxon>Bacillales</taxon>
        <taxon>Paenibacillaceae</taxon>
        <taxon>Paenibacillus</taxon>
    </lineage>
</organism>
<dbReference type="Gene3D" id="1.25.40.10">
    <property type="entry name" value="Tetratricopeptide repeat domain"/>
    <property type="match status" value="1"/>
</dbReference>
<proteinExistence type="predicted"/>
<dbReference type="RefSeq" id="WP_148456144.1">
    <property type="nucleotide sequence ID" value="NZ_VSDO01000005.1"/>
</dbReference>
<accession>A0A5D0CMT4</accession>